<comment type="function">
    <text evidence="5">Is involved in the conjugation of reduced glutathione to a wide number of exogenous and endogenous hydrophobic electrophiles.</text>
</comment>
<sequence>MADSNVKVLGTWASPFVMRVRIALHLKSVGYEYVEENLLEAKSELLLKSNPVHKKVPVLIHGDKPVCESLIIVHYIDEVWTSAPSILPSDPYDRAESRFWAAYVDDKFFPALRRVLVSTEEARKAALAELLEGVVLLEEAFRKLSKGKAFFGGDNLGYVDLAVGSLLAWIKVIEKFTETEALSEAKTPSLAAWADCFSSHAAVKDVFPNVDKLADFGLKLRAKFSKAAAAAAATTTTTN</sequence>
<proteinExistence type="inferred from homology"/>
<dbReference type="Gene3D" id="3.40.30.10">
    <property type="entry name" value="Glutaredoxin"/>
    <property type="match status" value="1"/>
</dbReference>
<dbReference type="SFLD" id="SFLDG01152">
    <property type="entry name" value="Main.3:_Omega-_and_Tau-like"/>
    <property type="match status" value="1"/>
</dbReference>
<dbReference type="EC" id="2.5.1.18" evidence="5"/>
<evidence type="ECO:0000256" key="4">
    <source>
        <dbReference type="ARBA" id="ARBA00047960"/>
    </source>
</evidence>
<dbReference type="SUPFAM" id="SSF52833">
    <property type="entry name" value="Thioredoxin-like"/>
    <property type="match status" value="1"/>
</dbReference>
<evidence type="ECO:0000259" key="7">
    <source>
        <dbReference type="PROSITE" id="PS50405"/>
    </source>
</evidence>
<comment type="subcellular location">
    <subcellularLocation>
        <location evidence="5">Cytoplasm</location>
        <location evidence="5">Cytosol</location>
    </subcellularLocation>
</comment>
<dbReference type="CDD" id="cd03058">
    <property type="entry name" value="GST_N_Tau"/>
    <property type="match status" value="1"/>
</dbReference>
<evidence type="ECO:0000256" key="3">
    <source>
        <dbReference type="ARBA" id="ARBA00025743"/>
    </source>
</evidence>
<dbReference type="InterPro" id="IPR036282">
    <property type="entry name" value="Glutathione-S-Trfase_C_sf"/>
</dbReference>
<dbReference type="SFLD" id="SFLDS00019">
    <property type="entry name" value="Glutathione_Transferase_(cytos"/>
    <property type="match status" value="1"/>
</dbReference>
<evidence type="ECO:0000313" key="8">
    <source>
        <dbReference type="EMBL" id="KAK8561573.1"/>
    </source>
</evidence>
<dbReference type="Pfam" id="PF22041">
    <property type="entry name" value="GST_C_7"/>
    <property type="match status" value="1"/>
</dbReference>
<protein>
    <recommendedName>
        <fullName evidence="5">Glutathione S-transferase</fullName>
        <ecNumber evidence="5">2.5.1.18</ecNumber>
    </recommendedName>
</protein>
<keyword evidence="1" id="KW-0216">Detoxification</keyword>
<dbReference type="SFLD" id="SFLDG00358">
    <property type="entry name" value="Main_(cytGST)"/>
    <property type="match status" value="1"/>
</dbReference>
<dbReference type="InterPro" id="IPR054416">
    <property type="entry name" value="GST_UstS-like_C"/>
</dbReference>
<keyword evidence="2 5" id="KW-0808">Transferase</keyword>
<dbReference type="Proteomes" id="UP001472677">
    <property type="component" value="Unassembled WGS sequence"/>
</dbReference>
<dbReference type="CDD" id="cd03185">
    <property type="entry name" value="GST_C_Tau"/>
    <property type="match status" value="1"/>
</dbReference>
<dbReference type="PANTHER" id="PTHR11260">
    <property type="entry name" value="GLUTATHIONE S-TRANSFERASE, GST, SUPERFAMILY, GST DOMAIN CONTAINING"/>
    <property type="match status" value="1"/>
</dbReference>
<evidence type="ECO:0000256" key="2">
    <source>
        <dbReference type="ARBA" id="ARBA00022679"/>
    </source>
</evidence>
<evidence type="ECO:0000313" key="9">
    <source>
        <dbReference type="Proteomes" id="UP001472677"/>
    </source>
</evidence>
<comment type="caution">
    <text evidence="8">The sequence shown here is derived from an EMBL/GenBank/DDBJ whole genome shotgun (WGS) entry which is preliminary data.</text>
</comment>
<keyword evidence="9" id="KW-1185">Reference proteome</keyword>
<dbReference type="InterPro" id="IPR040079">
    <property type="entry name" value="Glutathione_S-Trfase"/>
</dbReference>
<dbReference type="InterPro" id="IPR010987">
    <property type="entry name" value="Glutathione-S-Trfase_C-like"/>
</dbReference>
<dbReference type="InterPro" id="IPR045073">
    <property type="entry name" value="Omega/Tau-like"/>
</dbReference>
<feature type="domain" description="GST N-terminal" evidence="6">
    <location>
        <begin position="4"/>
        <end position="84"/>
    </location>
</feature>
<dbReference type="InterPro" id="IPR045074">
    <property type="entry name" value="GST_C_Tau"/>
</dbReference>
<dbReference type="SUPFAM" id="SSF47616">
    <property type="entry name" value="GST C-terminal domain-like"/>
    <property type="match status" value="1"/>
</dbReference>
<gene>
    <name evidence="8" type="ORF">V6N12_048639</name>
</gene>
<dbReference type="Pfam" id="PF02798">
    <property type="entry name" value="GST_N"/>
    <property type="match status" value="1"/>
</dbReference>
<dbReference type="EMBL" id="JBBPBM010000013">
    <property type="protein sequence ID" value="KAK8561573.1"/>
    <property type="molecule type" value="Genomic_DNA"/>
</dbReference>
<comment type="catalytic activity">
    <reaction evidence="4 5">
        <text>RX + glutathione = an S-substituted glutathione + a halide anion + H(+)</text>
        <dbReference type="Rhea" id="RHEA:16437"/>
        <dbReference type="ChEBI" id="CHEBI:15378"/>
        <dbReference type="ChEBI" id="CHEBI:16042"/>
        <dbReference type="ChEBI" id="CHEBI:17792"/>
        <dbReference type="ChEBI" id="CHEBI:57925"/>
        <dbReference type="ChEBI" id="CHEBI:90779"/>
        <dbReference type="EC" id="2.5.1.18"/>
    </reaction>
</comment>
<dbReference type="PANTHER" id="PTHR11260:SF673">
    <property type="entry name" value="GLUTATHIONE TRANSFERASE"/>
    <property type="match status" value="1"/>
</dbReference>
<reference evidence="8 9" key="1">
    <citation type="journal article" date="2024" name="G3 (Bethesda)">
        <title>Genome assembly of Hibiscus sabdariffa L. provides insights into metabolisms of medicinal natural products.</title>
        <authorList>
            <person name="Kim T."/>
        </authorList>
    </citation>
    <scope>NUCLEOTIDE SEQUENCE [LARGE SCALE GENOMIC DNA]</scope>
    <source>
        <strain evidence="8">TK-2024</strain>
        <tissue evidence="8">Old leaves</tissue>
    </source>
</reference>
<evidence type="ECO:0000256" key="1">
    <source>
        <dbReference type="ARBA" id="ARBA00022575"/>
    </source>
</evidence>
<name>A0ABR2EJC2_9ROSI</name>
<dbReference type="InterPro" id="IPR004045">
    <property type="entry name" value="Glutathione_S-Trfase_N"/>
</dbReference>
<evidence type="ECO:0000259" key="6">
    <source>
        <dbReference type="PROSITE" id="PS50404"/>
    </source>
</evidence>
<feature type="domain" description="GST C-terminal" evidence="7">
    <location>
        <begin position="90"/>
        <end position="216"/>
    </location>
</feature>
<accession>A0ABR2EJC2</accession>
<evidence type="ECO:0000256" key="5">
    <source>
        <dbReference type="RuleBase" id="RU369102"/>
    </source>
</evidence>
<dbReference type="PROSITE" id="PS50405">
    <property type="entry name" value="GST_CTER"/>
    <property type="match status" value="1"/>
</dbReference>
<dbReference type="Gene3D" id="1.20.1050.10">
    <property type="match status" value="1"/>
</dbReference>
<comment type="similarity">
    <text evidence="3">Belongs to the GST superfamily. Tau family.</text>
</comment>
<organism evidence="8 9">
    <name type="scientific">Hibiscus sabdariffa</name>
    <name type="common">roselle</name>
    <dbReference type="NCBI Taxonomy" id="183260"/>
    <lineage>
        <taxon>Eukaryota</taxon>
        <taxon>Viridiplantae</taxon>
        <taxon>Streptophyta</taxon>
        <taxon>Embryophyta</taxon>
        <taxon>Tracheophyta</taxon>
        <taxon>Spermatophyta</taxon>
        <taxon>Magnoliopsida</taxon>
        <taxon>eudicotyledons</taxon>
        <taxon>Gunneridae</taxon>
        <taxon>Pentapetalae</taxon>
        <taxon>rosids</taxon>
        <taxon>malvids</taxon>
        <taxon>Malvales</taxon>
        <taxon>Malvaceae</taxon>
        <taxon>Malvoideae</taxon>
        <taxon>Hibiscus</taxon>
    </lineage>
</organism>
<dbReference type="PROSITE" id="PS50404">
    <property type="entry name" value="GST_NTER"/>
    <property type="match status" value="1"/>
</dbReference>
<keyword evidence="5" id="KW-0963">Cytoplasm</keyword>
<dbReference type="InterPro" id="IPR036249">
    <property type="entry name" value="Thioredoxin-like_sf"/>
</dbReference>